<sequence length="208" mass="23346">HGGGGPGSGPITVVEKLVPFLPVPRLSKNKKGIYSWGSNYPDTIGRLHSYFGNFSILVRAYVYIRMLGDNGLKLMTRNAIINANYLKHRLKGVFDIPFAEGSLHEFVASGVKQKTKGVKVLDIAKALLDYGFHAPTIYFPNNIPEAMMIEPTESETKETLDRFVDVMLEINEKINTDPDLIRQTPMNTPVTRLDETKANRELDLKWTP</sequence>
<evidence type="ECO:0000256" key="2">
    <source>
        <dbReference type="ARBA" id="ARBA00022898"/>
    </source>
</evidence>
<comment type="catalytic activity">
    <reaction evidence="4">
        <text>N(6)-[(R)-lipoyl]-L-lysyl-[glycine-cleavage complex H protein] + glycine + H(+) = N(6)-[(R)-S(8)-aminomethyldihydrolipoyl]-L-lysyl-[glycine-cleavage complex H protein] + CO2</text>
        <dbReference type="Rhea" id="RHEA:24304"/>
        <dbReference type="Rhea" id="RHEA-COMP:10494"/>
        <dbReference type="Rhea" id="RHEA-COMP:10495"/>
        <dbReference type="ChEBI" id="CHEBI:15378"/>
        <dbReference type="ChEBI" id="CHEBI:16526"/>
        <dbReference type="ChEBI" id="CHEBI:57305"/>
        <dbReference type="ChEBI" id="CHEBI:83099"/>
        <dbReference type="ChEBI" id="CHEBI:83143"/>
        <dbReference type="EC" id="1.4.4.2"/>
    </reaction>
</comment>
<dbReference type="GO" id="GO:0030170">
    <property type="term" value="F:pyridoxal phosphate binding"/>
    <property type="evidence" value="ECO:0007669"/>
    <property type="project" value="TreeGrafter"/>
</dbReference>
<dbReference type="SUPFAM" id="SSF53383">
    <property type="entry name" value="PLP-dependent transferases"/>
    <property type="match status" value="1"/>
</dbReference>
<dbReference type="InterPro" id="IPR015424">
    <property type="entry name" value="PyrdxlP-dep_Trfase"/>
</dbReference>
<evidence type="ECO:0000256" key="4">
    <source>
        <dbReference type="ARBA" id="ARBA00049026"/>
    </source>
</evidence>
<dbReference type="FunFam" id="3.90.1150.10:FF:000014">
    <property type="entry name" value="Probable glycine dehydrogenase (decarboxylating) subunit 2"/>
    <property type="match status" value="1"/>
</dbReference>
<dbReference type="AlphaFoldDB" id="A0A382N1S5"/>
<feature type="non-terminal residue" evidence="6">
    <location>
        <position position="1"/>
    </location>
</feature>
<accession>A0A382N1S5</accession>
<evidence type="ECO:0000259" key="5">
    <source>
        <dbReference type="Pfam" id="PF21478"/>
    </source>
</evidence>
<dbReference type="InterPro" id="IPR020581">
    <property type="entry name" value="GDC_P"/>
</dbReference>
<organism evidence="6">
    <name type="scientific">marine metagenome</name>
    <dbReference type="NCBI Taxonomy" id="408172"/>
    <lineage>
        <taxon>unclassified sequences</taxon>
        <taxon>metagenomes</taxon>
        <taxon>ecological metagenomes</taxon>
    </lineage>
</organism>
<dbReference type="PANTHER" id="PTHR11773:SF1">
    <property type="entry name" value="GLYCINE DEHYDROGENASE (DECARBOXYLATING), MITOCHONDRIAL"/>
    <property type="match status" value="1"/>
</dbReference>
<evidence type="ECO:0000256" key="1">
    <source>
        <dbReference type="ARBA" id="ARBA00012134"/>
    </source>
</evidence>
<dbReference type="Gene3D" id="3.40.640.10">
    <property type="entry name" value="Type I PLP-dependent aspartate aminotransferase-like (Major domain)"/>
    <property type="match status" value="1"/>
</dbReference>
<dbReference type="GO" id="GO:0016594">
    <property type="term" value="F:glycine binding"/>
    <property type="evidence" value="ECO:0007669"/>
    <property type="project" value="TreeGrafter"/>
</dbReference>
<evidence type="ECO:0000256" key="3">
    <source>
        <dbReference type="ARBA" id="ARBA00023002"/>
    </source>
</evidence>
<proteinExistence type="predicted"/>
<keyword evidence="3" id="KW-0560">Oxidoreductase</keyword>
<feature type="domain" description="Glycine dehydrogenase C-terminal" evidence="5">
    <location>
        <begin position="76"/>
        <end position="176"/>
    </location>
</feature>
<dbReference type="GO" id="GO:0004375">
    <property type="term" value="F:glycine dehydrogenase (decarboxylating) activity"/>
    <property type="evidence" value="ECO:0007669"/>
    <property type="project" value="UniProtKB-EC"/>
</dbReference>
<reference evidence="6" key="1">
    <citation type="submission" date="2018-05" db="EMBL/GenBank/DDBJ databases">
        <authorList>
            <person name="Lanie J.A."/>
            <person name="Ng W.-L."/>
            <person name="Kazmierczak K.M."/>
            <person name="Andrzejewski T.M."/>
            <person name="Davidsen T.M."/>
            <person name="Wayne K.J."/>
            <person name="Tettelin H."/>
            <person name="Glass J.I."/>
            <person name="Rusch D."/>
            <person name="Podicherti R."/>
            <person name="Tsui H.-C.T."/>
            <person name="Winkler M.E."/>
        </authorList>
    </citation>
    <scope>NUCLEOTIDE SEQUENCE</scope>
</reference>
<name>A0A382N1S5_9ZZZZ</name>
<keyword evidence="2" id="KW-0663">Pyridoxal phosphate</keyword>
<dbReference type="GO" id="GO:0005960">
    <property type="term" value="C:glycine cleavage complex"/>
    <property type="evidence" value="ECO:0007669"/>
    <property type="project" value="TreeGrafter"/>
</dbReference>
<dbReference type="EC" id="1.4.4.2" evidence="1"/>
<dbReference type="InterPro" id="IPR015421">
    <property type="entry name" value="PyrdxlP-dep_Trfase_major"/>
</dbReference>
<dbReference type="InterPro" id="IPR015422">
    <property type="entry name" value="PyrdxlP-dep_Trfase_small"/>
</dbReference>
<protein>
    <recommendedName>
        <fullName evidence="1">glycine dehydrogenase (aminomethyl-transferring)</fullName>
        <ecNumber evidence="1">1.4.4.2</ecNumber>
    </recommendedName>
</protein>
<evidence type="ECO:0000313" key="6">
    <source>
        <dbReference type="EMBL" id="SVC54538.1"/>
    </source>
</evidence>
<dbReference type="PANTHER" id="PTHR11773">
    <property type="entry name" value="GLYCINE DEHYDROGENASE, DECARBOXYLATING"/>
    <property type="match status" value="1"/>
</dbReference>
<dbReference type="InterPro" id="IPR049316">
    <property type="entry name" value="GDC-P_C"/>
</dbReference>
<dbReference type="GO" id="GO:0019464">
    <property type="term" value="P:glycine decarboxylation via glycine cleavage system"/>
    <property type="evidence" value="ECO:0007669"/>
    <property type="project" value="TreeGrafter"/>
</dbReference>
<gene>
    <name evidence="6" type="ORF">METZ01_LOCUS307392</name>
</gene>
<dbReference type="EMBL" id="UINC01097106">
    <property type="protein sequence ID" value="SVC54538.1"/>
    <property type="molecule type" value="Genomic_DNA"/>
</dbReference>
<dbReference type="Pfam" id="PF21478">
    <property type="entry name" value="GcvP2_C"/>
    <property type="match status" value="1"/>
</dbReference>
<dbReference type="GO" id="GO:0005829">
    <property type="term" value="C:cytosol"/>
    <property type="evidence" value="ECO:0007669"/>
    <property type="project" value="TreeGrafter"/>
</dbReference>
<dbReference type="Gene3D" id="3.90.1150.10">
    <property type="entry name" value="Aspartate Aminotransferase, domain 1"/>
    <property type="match status" value="1"/>
</dbReference>